<dbReference type="InterPro" id="IPR019664">
    <property type="entry name" value="Uncharacterised_Ycf51"/>
</dbReference>
<organism evidence="2 3">
    <name type="scientific">Gloeobacter kilaueensis (strain ATCC BAA-2537 / CCAP 1431/1 / ULC 316 / JS1)</name>
    <dbReference type="NCBI Taxonomy" id="1183438"/>
    <lineage>
        <taxon>Bacteria</taxon>
        <taxon>Bacillati</taxon>
        <taxon>Cyanobacteriota</taxon>
        <taxon>Cyanophyceae</taxon>
        <taxon>Gloeobacterales</taxon>
        <taxon>Gloeobacteraceae</taxon>
        <taxon>Gloeobacter</taxon>
    </lineage>
</organism>
<evidence type="ECO:0000313" key="3">
    <source>
        <dbReference type="Proteomes" id="UP000017396"/>
    </source>
</evidence>
<dbReference type="eggNOG" id="ENOG502ZT4I">
    <property type="taxonomic scope" value="Bacteria"/>
</dbReference>
<sequence length="178" mass="19081">MNFSGLFTTAGNILGIVTILCAVATLVSWLTKQPWRFRAFGVTAFLVVLTSGVWTLAILPSIVRQRIPGAEKFSVVFDRGGSRAVIAVAATISLEALEKTLRQAAIDTGSSGRVISDRTFVLQARTIVHPRPGVSQIIPVGTLERQFGSSNTEPRIRIDREALARAGAIAAQGKQPVK</sequence>
<evidence type="ECO:0000256" key="1">
    <source>
        <dbReference type="SAM" id="Phobius"/>
    </source>
</evidence>
<keyword evidence="1" id="KW-0812">Transmembrane</keyword>
<dbReference type="STRING" id="1183438.GKIL_2196"/>
<keyword evidence="3" id="KW-1185">Reference proteome</keyword>
<keyword evidence="1" id="KW-1133">Transmembrane helix</keyword>
<evidence type="ECO:0000313" key="2">
    <source>
        <dbReference type="EMBL" id="AGY58442.1"/>
    </source>
</evidence>
<dbReference type="KEGG" id="glj:GKIL_2196"/>
<protein>
    <submittedName>
        <fullName evidence="2">Uncharacterized protein</fullName>
    </submittedName>
</protein>
<reference evidence="2 3" key="1">
    <citation type="journal article" date="2013" name="PLoS ONE">
        <title>Cultivation and Complete Genome Sequencing of Gloeobacter kilaueensis sp. nov., from a Lava Cave in Kilauea Caldera, Hawai'i.</title>
        <authorList>
            <person name="Saw J.H."/>
            <person name="Schatz M."/>
            <person name="Brown M.V."/>
            <person name="Kunkel D.D."/>
            <person name="Foster J.S."/>
            <person name="Shick H."/>
            <person name="Christensen S."/>
            <person name="Hou S."/>
            <person name="Wan X."/>
            <person name="Donachie S.P."/>
        </authorList>
    </citation>
    <scope>NUCLEOTIDE SEQUENCE [LARGE SCALE GENOMIC DNA]</scope>
    <source>
        <strain evidence="3">JS</strain>
    </source>
</reference>
<name>U5QHJ7_GLOK1</name>
<dbReference type="OrthoDB" id="422772at2"/>
<feature type="transmembrane region" description="Helical" evidence="1">
    <location>
        <begin position="37"/>
        <end position="59"/>
    </location>
</feature>
<dbReference type="RefSeq" id="WP_023173594.1">
    <property type="nucleotide sequence ID" value="NC_022600.1"/>
</dbReference>
<proteinExistence type="predicted"/>
<gene>
    <name evidence="2" type="ORF">GKIL_2196</name>
</gene>
<feature type="transmembrane region" description="Helical" evidence="1">
    <location>
        <begin position="12"/>
        <end position="31"/>
    </location>
</feature>
<dbReference type="Pfam" id="PF10726">
    <property type="entry name" value="DUF2518"/>
    <property type="match status" value="1"/>
</dbReference>
<accession>U5QHJ7</accession>
<dbReference type="EMBL" id="CP003587">
    <property type="protein sequence ID" value="AGY58442.1"/>
    <property type="molecule type" value="Genomic_DNA"/>
</dbReference>
<dbReference type="HOGENOM" id="CLU_116764_0_0_3"/>
<keyword evidence="1" id="KW-0472">Membrane</keyword>
<dbReference type="AlphaFoldDB" id="U5QHJ7"/>
<dbReference type="Proteomes" id="UP000017396">
    <property type="component" value="Chromosome"/>
</dbReference>